<sequence>MLSFSTLHLTVVSILCLSCVSLYAAEETWSFPWAENYLPLSRDLSEVEIDGYMARTQKLVGGNLTIGGPLSRHWIFEPGIDASIKLSLLHSPDTNCKIYLYPSGTFAPSNTDEAFTSFAANIAKLAEKDKESEVTFIKNKEGEIEIHPPLQVNKRSAFYNPNSEEPQGKLPRICGQHYYELSYTYVHNEQKISGAAIFTYLKNHVLCISLEAPEAKFANRKKLLNQLLSSLYLENPILEAKVSDDSQLQDG</sequence>
<evidence type="ECO:0000313" key="3">
    <source>
        <dbReference type="Proteomes" id="UP001304300"/>
    </source>
</evidence>
<feature type="signal peptide" evidence="1">
    <location>
        <begin position="1"/>
        <end position="24"/>
    </location>
</feature>
<name>A0AAQ3QTC7_9BACT</name>
<keyword evidence="1" id="KW-0732">Signal</keyword>
<organism evidence="2 3">
    <name type="scientific">Rubellicoccus peritrichatus</name>
    <dbReference type="NCBI Taxonomy" id="3080537"/>
    <lineage>
        <taxon>Bacteria</taxon>
        <taxon>Pseudomonadati</taxon>
        <taxon>Verrucomicrobiota</taxon>
        <taxon>Opitutia</taxon>
        <taxon>Puniceicoccales</taxon>
        <taxon>Cerasicoccaceae</taxon>
        <taxon>Rubellicoccus</taxon>
    </lineage>
</organism>
<protein>
    <recommendedName>
        <fullName evidence="4">Methanolan biosynthesis EpsI domain-containing protein</fullName>
    </recommendedName>
</protein>
<dbReference type="Proteomes" id="UP001304300">
    <property type="component" value="Chromosome"/>
</dbReference>
<dbReference type="AlphaFoldDB" id="A0AAQ3QTC7"/>
<evidence type="ECO:0000313" key="2">
    <source>
        <dbReference type="EMBL" id="WOO41191.1"/>
    </source>
</evidence>
<keyword evidence="3" id="KW-1185">Reference proteome</keyword>
<reference evidence="2 3" key="1">
    <citation type="submission" date="2023-10" db="EMBL/GenBank/DDBJ databases">
        <title>Rubellicoccus peritrichatus gen. nov., sp. nov., isolated from an algae of coral reef tank.</title>
        <authorList>
            <person name="Luo J."/>
        </authorList>
    </citation>
    <scope>NUCLEOTIDE SEQUENCE [LARGE SCALE GENOMIC DNA]</scope>
    <source>
        <strain evidence="2 3">CR14</strain>
    </source>
</reference>
<gene>
    <name evidence="2" type="ORF">RZN69_21430</name>
</gene>
<dbReference type="EMBL" id="CP136920">
    <property type="protein sequence ID" value="WOO41191.1"/>
    <property type="molecule type" value="Genomic_DNA"/>
</dbReference>
<dbReference type="KEGG" id="puo:RZN69_21430"/>
<evidence type="ECO:0008006" key="4">
    <source>
        <dbReference type="Google" id="ProtNLM"/>
    </source>
</evidence>
<evidence type="ECO:0000256" key="1">
    <source>
        <dbReference type="SAM" id="SignalP"/>
    </source>
</evidence>
<dbReference type="RefSeq" id="WP_317833609.1">
    <property type="nucleotide sequence ID" value="NZ_CP136920.1"/>
</dbReference>
<accession>A0AAQ3QTC7</accession>
<proteinExistence type="predicted"/>
<feature type="chain" id="PRO_5042853525" description="Methanolan biosynthesis EpsI domain-containing protein" evidence="1">
    <location>
        <begin position="25"/>
        <end position="251"/>
    </location>
</feature>